<dbReference type="InterPro" id="IPR006143">
    <property type="entry name" value="RND_pump_MFP"/>
</dbReference>
<comment type="caution">
    <text evidence="3">The sequence shown here is derived from an EMBL/GenBank/DDBJ whole genome shotgun (WGS) entry which is preliminary data.</text>
</comment>
<dbReference type="Proteomes" id="UP001477870">
    <property type="component" value="Unassembled WGS sequence"/>
</dbReference>
<dbReference type="EMBL" id="JBBMQO010000002">
    <property type="protein sequence ID" value="MEM5500458.1"/>
    <property type="molecule type" value="Genomic_DNA"/>
</dbReference>
<protein>
    <submittedName>
        <fullName evidence="3">Efflux RND transporter periplasmic adaptor subunit</fullName>
    </submittedName>
</protein>
<dbReference type="Gene3D" id="2.40.50.100">
    <property type="match status" value="2"/>
</dbReference>
<feature type="signal peptide" evidence="2">
    <location>
        <begin position="1"/>
        <end position="20"/>
    </location>
</feature>
<name>A0ABU9T2V2_9HYPH</name>
<sequence>MKILSTFALLLAITTLPVSAQAQESSARPVKLISVSQPEQGRTREFYGQVVALQTVDLAFQTAGQLVEFSVLEGQTIPAGELVAKLDPEPLELALEQARLRDVQAKRDLDRLKRLSRSTVSQATQDDATTAAGLAAVALKDAERALSKATLNAPFDALVAERLVANYTTVAAGTPVVRLHDMSELRVEVEVPEILFQRSGNDKDLEIHASFPGNSTTYPLKLREFATDATAVGQSFKITLSFDAENTPKVMPGSSVTVSAREKSKGTGLAVPTSALVSAPDGSVSVMVFEETDAGARVVARAVEIEVADDGKFLVTAGLSEGEEIVAAGASMLDDGQAVRRFTGFPN</sequence>
<evidence type="ECO:0000313" key="3">
    <source>
        <dbReference type="EMBL" id="MEM5500458.1"/>
    </source>
</evidence>
<keyword evidence="4" id="KW-1185">Reference proteome</keyword>
<feature type="chain" id="PRO_5046120668" evidence="2">
    <location>
        <begin position="21"/>
        <end position="347"/>
    </location>
</feature>
<dbReference type="RefSeq" id="WP_342846680.1">
    <property type="nucleotide sequence ID" value="NZ_JBBMQO010000002.1"/>
</dbReference>
<dbReference type="PANTHER" id="PTHR30469">
    <property type="entry name" value="MULTIDRUG RESISTANCE PROTEIN MDTA"/>
    <property type="match status" value="1"/>
</dbReference>
<evidence type="ECO:0000256" key="1">
    <source>
        <dbReference type="ARBA" id="ARBA00009477"/>
    </source>
</evidence>
<dbReference type="Gene3D" id="2.40.420.20">
    <property type="match status" value="1"/>
</dbReference>
<evidence type="ECO:0000313" key="4">
    <source>
        <dbReference type="Proteomes" id="UP001477870"/>
    </source>
</evidence>
<dbReference type="SUPFAM" id="SSF111369">
    <property type="entry name" value="HlyD-like secretion proteins"/>
    <property type="match status" value="1"/>
</dbReference>
<keyword evidence="2" id="KW-0732">Signal</keyword>
<comment type="similarity">
    <text evidence="1">Belongs to the membrane fusion protein (MFP) (TC 8.A.1) family.</text>
</comment>
<reference evidence="3 4" key="1">
    <citation type="submission" date="2024-03" db="EMBL/GenBank/DDBJ databases">
        <title>Community enrichment and isolation of bacterial strains for fucoidan degradation.</title>
        <authorList>
            <person name="Sichert A."/>
        </authorList>
    </citation>
    <scope>NUCLEOTIDE SEQUENCE [LARGE SCALE GENOMIC DNA]</scope>
    <source>
        <strain evidence="3 4">AS62</strain>
    </source>
</reference>
<dbReference type="NCBIfam" id="TIGR01730">
    <property type="entry name" value="RND_mfp"/>
    <property type="match status" value="1"/>
</dbReference>
<evidence type="ECO:0000256" key="2">
    <source>
        <dbReference type="SAM" id="SignalP"/>
    </source>
</evidence>
<gene>
    <name evidence="3" type="ORF">WNY59_02540</name>
</gene>
<dbReference type="PANTHER" id="PTHR30469:SF20">
    <property type="entry name" value="EFFLUX RND TRANSPORTER PERIPLASMIC ADAPTOR SUBUNIT"/>
    <property type="match status" value="1"/>
</dbReference>
<proteinExistence type="inferred from homology"/>
<organism evidence="3 4">
    <name type="scientific">Ahrensia kielensis</name>
    <dbReference type="NCBI Taxonomy" id="76980"/>
    <lineage>
        <taxon>Bacteria</taxon>
        <taxon>Pseudomonadati</taxon>
        <taxon>Pseudomonadota</taxon>
        <taxon>Alphaproteobacteria</taxon>
        <taxon>Hyphomicrobiales</taxon>
        <taxon>Ahrensiaceae</taxon>
        <taxon>Ahrensia</taxon>
    </lineage>
</organism>
<accession>A0ABU9T2V2</accession>